<evidence type="ECO:0000256" key="2">
    <source>
        <dbReference type="ARBA" id="ARBA00007639"/>
    </source>
</evidence>
<accession>A0A1G9P8K1</accession>
<name>A0A1G9P8K1_9BACL</name>
<reference evidence="4 6" key="1">
    <citation type="submission" date="2015-08" db="EMBL/GenBank/DDBJ databases">
        <title>Genome of Paenibacillus jilunlii.</title>
        <authorList>
            <person name="Sant'Anna F.H."/>
            <person name="Ambrosini A."/>
            <person name="Souza R."/>
            <person name="Bach E."/>
            <person name="Fernandes G."/>
            <person name="Balsanelli E."/>
            <person name="Baura V.A."/>
            <person name="Pedrosa F.O."/>
            <person name="Souza E.M."/>
            <person name="Passaglia L."/>
        </authorList>
    </citation>
    <scope>NUCLEOTIDE SEQUENCE [LARGE SCALE GENOMIC DNA]</scope>
    <source>
        <strain evidence="4 6">DSM 23019</strain>
    </source>
</reference>
<dbReference type="OrthoDB" id="6196975at2"/>
<dbReference type="Proteomes" id="UP000182783">
    <property type="component" value="Unassembled WGS sequence"/>
</dbReference>
<evidence type="ECO:0000259" key="3">
    <source>
        <dbReference type="Pfam" id="PF13407"/>
    </source>
</evidence>
<sequence>MSNRKWIFALIPLFLLFAWLLAQFSLSFLQIHRLVGPLKAASPGAVVSGPKVVLISQELDNYFWRSIEQGARKAAVSYGMRLDYIGPDRINPAEQIKLLDKTIASKPDAILIQGLNNPDYRRLIDKAAGLGIPVITVDTDEPESERVAYVGTDNEQAGRQMGELVVQASGERGDIGVLISNEQAENQRLRLAGFRSVIGRYPGLQILEIRSSDISRLQAAQQAQKMLIQSPNIRFVVGFSSMDGLGFLEAKERMGVTGLHIFAFDDMKETVDAIRQSKIESAVVQQPVEMGEQAIEQLHDYFSGSTPPAVMYTKTYVIKKESLNPDAGGGTE</sequence>
<evidence type="ECO:0000313" key="6">
    <source>
        <dbReference type="Proteomes" id="UP000070252"/>
    </source>
</evidence>
<dbReference type="Gene3D" id="3.40.50.2300">
    <property type="match status" value="2"/>
</dbReference>
<organism evidence="5 7">
    <name type="scientific">Paenibacillus jilunlii</name>
    <dbReference type="NCBI Taxonomy" id="682956"/>
    <lineage>
        <taxon>Bacteria</taxon>
        <taxon>Bacillati</taxon>
        <taxon>Bacillota</taxon>
        <taxon>Bacilli</taxon>
        <taxon>Bacillales</taxon>
        <taxon>Paenibacillaceae</taxon>
        <taxon>Paenibacillus</taxon>
    </lineage>
</organism>
<evidence type="ECO:0000313" key="4">
    <source>
        <dbReference type="EMBL" id="KWX70762.1"/>
    </source>
</evidence>
<reference evidence="5 7" key="2">
    <citation type="submission" date="2016-10" db="EMBL/GenBank/DDBJ databases">
        <authorList>
            <person name="de Groot N.N."/>
        </authorList>
    </citation>
    <scope>NUCLEOTIDE SEQUENCE [LARGE SCALE GENOMIC DNA]</scope>
    <source>
        <strain evidence="5 7">CGMCC 1.10239</strain>
    </source>
</reference>
<proteinExistence type="inferred from homology"/>
<dbReference type="PANTHER" id="PTHR30036:SF7">
    <property type="entry name" value="ABC TRANSPORTER PERIPLASMIC-BINDING PROTEIN YPHF"/>
    <property type="match status" value="1"/>
</dbReference>
<dbReference type="Pfam" id="PF13407">
    <property type="entry name" value="Peripla_BP_4"/>
    <property type="match status" value="1"/>
</dbReference>
<dbReference type="Proteomes" id="UP000070252">
    <property type="component" value="Unassembled WGS sequence"/>
</dbReference>
<feature type="domain" description="Periplasmic binding protein" evidence="3">
    <location>
        <begin position="53"/>
        <end position="304"/>
    </location>
</feature>
<dbReference type="GO" id="GO:0030246">
    <property type="term" value="F:carbohydrate binding"/>
    <property type="evidence" value="ECO:0007669"/>
    <property type="project" value="TreeGrafter"/>
</dbReference>
<evidence type="ECO:0000313" key="5">
    <source>
        <dbReference type="EMBL" id="SDL94495.1"/>
    </source>
</evidence>
<keyword evidence="6" id="KW-1185">Reference proteome</keyword>
<dbReference type="SUPFAM" id="SSF53822">
    <property type="entry name" value="Periplasmic binding protein-like I"/>
    <property type="match status" value="1"/>
</dbReference>
<dbReference type="PANTHER" id="PTHR30036">
    <property type="entry name" value="D-XYLOSE-BINDING PERIPLASMIC PROTEIN"/>
    <property type="match status" value="1"/>
</dbReference>
<dbReference type="EMBL" id="LIPY01000123">
    <property type="protein sequence ID" value="KWX70762.1"/>
    <property type="molecule type" value="Genomic_DNA"/>
</dbReference>
<comment type="similarity">
    <text evidence="2">Belongs to the bacterial solute-binding protein 2 family.</text>
</comment>
<comment type="subcellular location">
    <subcellularLocation>
        <location evidence="1">Cell envelope</location>
    </subcellularLocation>
</comment>
<dbReference type="GO" id="GO:0030288">
    <property type="term" value="C:outer membrane-bounded periplasmic space"/>
    <property type="evidence" value="ECO:0007669"/>
    <property type="project" value="TreeGrafter"/>
</dbReference>
<dbReference type="RefSeq" id="WP_062527651.1">
    <property type="nucleotide sequence ID" value="NZ_CP048429.1"/>
</dbReference>
<dbReference type="InterPro" id="IPR028082">
    <property type="entry name" value="Peripla_BP_I"/>
</dbReference>
<dbReference type="EMBL" id="FNGM01000007">
    <property type="protein sequence ID" value="SDL94495.1"/>
    <property type="molecule type" value="Genomic_DNA"/>
</dbReference>
<protein>
    <submittedName>
        <fullName evidence="4">LacI family transcriptional regulator</fullName>
    </submittedName>
    <submittedName>
        <fullName evidence="5">Ribose transport system substrate-binding protein</fullName>
    </submittedName>
</protein>
<evidence type="ECO:0000313" key="7">
    <source>
        <dbReference type="Proteomes" id="UP000182783"/>
    </source>
</evidence>
<dbReference type="InterPro" id="IPR025997">
    <property type="entry name" value="SBP_2_dom"/>
</dbReference>
<dbReference type="AlphaFoldDB" id="A0A1G9P8K1"/>
<evidence type="ECO:0000256" key="1">
    <source>
        <dbReference type="ARBA" id="ARBA00004196"/>
    </source>
</evidence>
<dbReference type="InterPro" id="IPR050555">
    <property type="entry name" value="Bact_Solute-Bind_Prot2"/>
</dbReference>
<gene>
    <name evidence="4" type="ORF">AML91_27350</name>
    <name evidence="5" type="ORF">SAMN05216191_10779</name>
</gene>